<feature type="compositionally biased region" description="Basic and acidic residues" evidence="2">
    <location>
        <begin position="469"/>
        <end position="494"/>
    </location>
</feature>
<dbReference type="OrthoDB" id="6157626at2759"/>
<feature type="coiled-coil region" evidence="1">
    <location>
        <begin position="624"/>
        <end position="700"/>
    </location>
</feature>
<feature type="transmembrane region" description="Helical" evidence="3">
    <location>
        <begin position="584"/>
        <end position="606"/>
    </location>
</feature>
<feature type="region of interest" description="Disordered" evidence="2">
    <location>
        <begin position="418"/>
        <end position="539"/>
    </location>
</feature>
<evidence type="ECO:0000256" key="2">
    <source>
        <dbReference type="SAM" id="MobiDB-lite"/>
    </source>
</evidence>
<feature type="compositionally biased region" description="Polar residues" evidence="2">
    <location>
        <begin position="286"/>
        <end position="328"/>
    </location>
</feature>
<evidence type="ECO:0000313" key="4">
    <source>
        <dbReference type="EMBL" id="KOF68886.1"/>
    </source>
</evidence>
<feature type="compositionally biased region" description="Basic and acidic residues" evidence="2">
    <location>
        <begin position="34"/>
        <end position="61"/>
    </location>
</feature>
<feature type="compositionally biased region" description="Basic and acidic residues" evidence="2">
    <location>
        <begin position="429"/>
        <end position="455"/>
    </location>
</feature>
<feature type="compositionally biased region" description="Low complexity" evidence="2">
    <location>
        <begin position="86"/>
        <end position="98"/>
    </location>
</feature>
<feature type="region of interest" description="Disordered" evidence="2">
    <location>
        <begin position="78"/>
        <end position="328"/>
    </location>
</feature>
<feature type="compositionally biased region" description="Basic and acidic residues" evidence="2">
    <location>
        <begin position="276"/>
        <end position="285"/>
    </location>
</feature>
<keyword evidence="3" id="KW-1133">Transmembrane helix</keyword>
<feature type="compositionally biased region" description="Low complexity" evidence="2">
    <location>
        <begin position="244"/>
        <end position="260"/>
    </location>
</feature>
<organism evidence="4">
    <name type="scientific">Octopus bimaculoides</name>
    <name type="common">California two-spotted octopus</name>
    <dbReference type="NCBI Taxonomy" id="37653"/>
    <lineage>
        <taxon>Eukaryota</taxon>
        <taxon>Metazoa</taxon>
        <taxon>Spiralia</taxon>
        <taxon>Lophotrochozoa</taxon>
        <taxon>Mollusca</taxon>
        <taxon>Cephalopoda</taxon>
        <taxon>Coleoidea</taxon>
        <taxon>Octopodiformes</taxon>
        <taxon>Octopoda</taxon>
        <taxon>Incirrata</taxon>
        <taxon>Octopodidae</taxon>
        <taxon>Octopus</taxon>
    </lineage>
</organism>
<feature type="compositionally biased region" description="Basic and acidic residues" evidence="2">
    <location>
        <begin position="103"/>
        <end position="119"/>
    </location>
</feature>
<protein>
    <submittedName>
        <fullName evidence="4">Uncharacterized protein</fullName>
    </submittedName>
</protein>
<name>A0A0L8FVZ7_OCTBM</name>
<gene>
    <name evidence="4" type="ORF">OCBIM_22006327mg</name>
</gene>
<dbReference type="EMBL" id="KQ425877">
    <property type="protein sequence ID" value="KOF68886.1"/>
    <property type="molecule type" value="Genomic_DNA"/>
</dbReference>
<feature type="region of interest" description="Disordered" evidence="2">
    <location>
        <begin position="341"/>
        <end position="363"/>
    </location>
</feature>
<feature type="compositionally biased region" description="Basic and acidic residues" evidence="2">
    <location>
        <begin position="513"/>
        <end position="533"/>
    </location>
</feature>
<feature type="compositionally biased region" description="Low complexity" evidence="2">
    <location>
        <begin position="352"/>
        <end position="363"/>
    </location>
</feature>
<proteinExistence type="predicted"/>
<keyword evidence="3" id="KW-0472">Membrane</keyword>
<feature type="region of interest" description="Disordered" evidence="2">
    <location>
        <begin position="1"/>
        <end position="61"/>
    </location>
</feature>
<feature type="compositionally biased region" description="Basic and acidic residues" evidence="2">
    <location>
        <begin position="199"/>
        <end position="216"/>
    </location>
</feature>
<reference evidence="4" key="1">
    <citation type="submission" date="2015-07" db="EMBL/GenBank/DDBJ databases">
        <title>MeaNS - Measles Nucleotide Surveillance Program.</title>
        <authorList>
            <person name="Tran T."/>
            <person name="Druce J."/>
        </authorList>
    </citation>
    <scope>NUCLEOTIDE SEQUENCE</scope>
    <source>
        <strain evidence="4">UCB-OBI-ISO-001</strain>
        <tissue evidence="4">Gonad</tissue>
    </source>
</reference>
<feature type="compositionally biased region" description="Low complexity" evidence="2">
    <location>
        <begin position="140"/>
        <end position="155"/>
    </location>
</feature>
<accession>A0A0L8FVZ7</accession>
<evidence type="ECO:0000256" key="1">
    <source>
        <dbReference type="SAM" id="Coils"/>
    </source>
</evidence>
<keyword evidence="3" id="KW-0812">Transmembrane</keyword>
<feature type="compositionally biased region" description="Acidic residues" evidence="2">
    <location>
        <begin position="20"/>
        <end position="29"/>
    </location>
</feature>
<evidence type="ECO:0000256" key="3">
    <source>
        <dbReference type="SAM" id="Phobius"/>
    </source>
</evidence>
<feature type="compositionally biased region" description="Polar residues" evidence="2">
    <location>
        <begin position="217"/>
        <end position="232"/>
    </location>
</feature>
<feature type="compositionally biased region" description="Polar residues" evidence="2">
    <location>
        <begin position="176"/>
        <end position="198"/>
    </location>
</feature>
<sequence>MQDKKVGEAESPGQSRQVDDETEISEDENGGQTTDEKTQNEGKRDSNEDKKILTKDEAFDRTVGEAIAAINSLETMTMMPGQGSHTDNLQTTLLNNNDGYSENGRKAADIDGRQKEEKQQQWPHVLKTSPPVKEFQQGMSTSASVLLSSSSDATTGHPHSTTHFNEATLYDKEPDSSSLGFDSAQASIAPTRSVTSDNRASENYDQRLSSDTDKFLHTSNGNVDGQGSQSSVGYERNTETMKLTSSSGGSSTATDAPGSTIPSSWVHATVPPITGHHSDDKDDSMRGTSISVSPSTTKPFLSSSLSYDNSGGDSASNYNDSDNVPVVDQSSERWNSIRQSNNNDILANENGDTNSVVDVNSNDRSVGGGVAKATDATMATMTSSSPHLDLSDAFHTFGSEFMSRKTLSVSSTTTMAAASSSSSFANGNDQKKQDDYDGHHDVDNEDKAGMGREDTGEFTSSAFPQDGQYEDKPKQPDVQTDHGVHSRDDHHDNNNNHYHHDHQHPSSSSLENEEAKEQNENEARHSGESDDHHHRTVNQDDLGESSLSMWCRYFSAKIDIFVNYIVDMAPDTIRDIVQQQTLGIPTHVVVLAPLFSLVFLIGYLLCTSCSNGSSKPKENPLSIIRNLEEKLFITTKENEILEDKVQTMCEKLTLMEEEARTHADSTGTFEVDLEQYKLENRKLRKEMETLAFQVSCLQDKLLDHSSMIEQKDDEVNN</sequence>
<keyword evidence="1" id="KW-0175">Coiled coil</keyword>
<dbReference type="AlphaFoldDB" id="A0A0L8FVZ7"/>